<keyword evidence="4" id="KW-1185">Reference proteome</keyword>
<dbReference type="EMBL" id="JPVQ01000038">
    <property type="protein sequence ID" value="KGR89660.1"/>
    <property type="molecule type" value="Genomic_DNA"/>
</dbReference>
<dbReference type="PANTHER" id="PTHR43794">
    <property type="entry name" value="AMINOHYDROLASE SSNA-RELATED"/>
    <property type="match status" value="1"/>
</dbReference>
<name>A0A0A3J1S1_9BACL</name>
<dbReference type="InterPro" id="IPR050287">
    <property type="entry name" value="MTA/SAH_deaminase"/>
</dbReference>
<dbReference type="Proteomes" id="UP000030595">
    <property type="component" value="Unassembled WGS sequence"/>
</dbReference>
<dbReference type="PANTHER" id="PTHR43794:SF11">
    <property type="entry name" value="AMIDOHYDROLASE-RELATED DOMAIN-CONTAINING PROTEIN"/>
    <property type="match status" value="1"/>
</dbReference>
<evidence type="ECO:0000256" key="1">
    <source>
        <dbReference type="ARBA" id="ARBA00022801"/>
    </source>
</evidence>
<accession>A0A0A3J1S1</accession>
<dbReference type="Gene3D" id="2.30.40.10">
    <property type="entry name" value="Urease, subunit C, domain 1"/>
    <property type="match status" value="1"/>
</dbReference>
<dbReference type="GO" id="GO:0016810">
    <property type="term" value="F:hydrolase activity, acting on carbon-nitrogen (but not peptide) bonds"/>
    <property type="evidence" value="ECO:0007669"/>
    <property type="project" value="InterPro"/>
</dbReference>
<evidence type="ECO:0000259" key="2">
    <source>
        <dbReference type="Pfam" id="PF01979"/>
    </source>
</evidence>
<protein>
    <submittedName>
        <fullName evidence="3">Amidohydrolase</fullName>
    </submittedName>
</protein>
<dbReference type="OrthoDB" id="9776455at2"/>
<reference evidence="3 4" key="1">
    <citation type="submission" date="2014-02" db="EMBL/GenBank/DDBJ databases">
        <title>Draft genome sequence of Lysinibacillus massiliensis CCUG 49529.</title>
        <authorList>
            <person name="Zhang F."/>
            <person name="Wang G."/>
            <person name="Zhang L."/>
        </authorList>
    </citation>
    <scope>NUCLEOTIDE SEQUENCE [LARGE SCALE GENOMIC DNA]</scope>
    <source>
        <strain evidence="3 4">CCUG 49529</strain>
    </source>
</reference>
<dbReference type="eggNOG" id="COG0402">
    <property type="taxonomic scope" value="Bacteria"/>
</dbReference>
<organism evidence="3 4">
    <name type="scientific">Ureibacillus massiliensis 4400831 = CIP 108448 = CCUG 49529</name>
    <dbReference type="NCBI Taxonomy" id="1211035"/>
    <lineage>
        <taxon>Bacteria</taxon>
        <taxon>Bacillati</taxon>
        <taxon>Bacillota</taxon>
        <taxon>Bacilli</taxon>
        <taxon>Bacillales</taxon>
        <taxon>Caryophanaceae</taxon>
        <taxon>Ureibacillus</taxon>
    </lineage>
</organism>
<evidence type="ECO:0000313" key="4">
    <source>
        <dbReference type="Proteomes" id="UP000030595"/>
    </source>
</evidence>
<dbReference type="RefSeq" id="WP_036178722.1">
    <property type="nucleotide sequence ID" value="NZ_AVCZ01000038.1"/>
</dbReference>
<keyword evidence="1 3" id="KW-0378">Hydrolase</keyword>
<sequence length="475" mass="52633">MKVDIILHNGHLLTMERVGVGYIENGAIAIKGNLIMDVGSTDEIIKQYSADRMIDAHNKLIMPGFIDAHIHTGINIFRGVAQDMSNWMQKGLWPFQKHLTPEASVAGSMVNIIEGIKAGTTTFCDYDGRMDLIVENYKKIGARARVAELINEIPNNIGDLPVGELYQFEPSIGEEKLNRNLKLYEEYHESENGRISVILGPHGPDMMSIELLQEIRNHAEKLDTKLHMHVSQGDREIYQIEKRYGKRSIEFLAEQNYLNERLIAVHLTEATDDETAIVAKSGATMIYCAGSIGIIDGMVPPVQAFIDAGGTACLGSDQSPGNNCNNMFNEMKMAAILNKVKYKDPRIFNATQSVRMATIEAAKVMGIEREVGSLEKGKKADILIIDLTAPTFFPVLNSPIRNIVPNLVYSARGDEVETVIIDGKIVMEGRQILTINEKEAIEKGQKVAEEIAKNAKEDILQADSDILQMVRGGLL</sequence>
<proteinExistence type="predicted"/>
<dbReference type="InterPro" id="IPR032466">
    <property type="entry name" value="Metal_Hydrolase"/>
</dbReference>
<dbReference type="Pfam" id="PF01979">
    <property type="entry name" value="Amidohydro_1"/>
    <property type="match status" value="1"/>
</dbReference>
<dbReference type="Gene3D" id="3.20.20.140">
    <property type="entry name" value="Metal-dependent hydrolases"/>
    <property type="match status" value="1"/>
</dbReference>
<dbReference type="CDD" id="cd01298">
    <property type="entry name" value="ATZ_TRZ_like"/>
    <property type="match status" value="1"/>
</dbReference>
<dbReference type="SUPFAM" id="SSF51556">
    <property type="entry name" value="Metallo-dependent hydrolases"/>
    <property type="match status" value="1"/>
</dbReference>
<gene>
    <name evidence="3" type="ORF">CD30_16035</name>
</gene>
<feature type="domain" description="Amidohydrolase-related" evidence="2">
    <location>
        <begin position="61"/>
        <end position="426"/>
    </location>
</feature>
<dbReference type="InterPro" id="IPR011059">
    <property type="entry name" value="Metal-dep_hydrolase_composite"/>
</dbReference>
<dbReference type="AlphaFoldDB" id="A0A0A3J1S1"/>
<comment type="caution">
    <text evidence="3">The sequence shown here is derived from an EMBL/GenBank/DDBJ whole genome shotgun (WGS) entry which is preliminary data.</text>
</comment>
<dbReference type="SUPFAM" id="SSF51338">
    <property type="entry name" value="Composite domain of metallo-dependent hydrolases"/>
    <property type="match status" value="1"/>
</dbReference>
<evidence type="ECO:0000313" key="3">
    <source>
        <dbReference type="EMBL" id="KGR89660.1"/>
    </source>
</evidence>
<dbReference type="InterPro" id="IPR006680">
    <property type="entry name" value="Amidohydro-rel"/>
</dbReference>